<feature type="compositionally biased region" description="Polar residues" evidence="2">
    <location>
        <begin position="533"/>
        <end position="543"/>
    </location>
</feature>
<reference evidence="4" key="1">
    <citation type="journal article" date="2019" name="G3 (Bethesda)">
        <title>Genome Assemblies of Two Rare Opportunistic Yeast Pathogens: Diutina rugosa (syn. Candida rugosa) and Trichomonascus ciferrii (syn. Candida ciferrii).</title>
        <authorList>
            <person name="Mixao V."/>
            <person name="Saus E."/>
            <person name="Hansen A.P."/>
            <person name="Lass-Florl C."/>
            <person name="Gabaldon T."/>
        </authorList>
    </citation>
    <scope>NUCLEOTIDE SEQUENCE</scope>
    <source>
        <strain evidence="4">CBS 4856</strain>
    </source>
</reference>
<feature type="domain" description="UDENN" evidence="3">
    <location>
        <begin position="27"/>
        <end position="484"/>
    </location>
</feature>
<dbReference type="GO" id="GO:0005737">
    <property type="term" value="C:cytoplasm"/>
    <property type="evidence" value="ECO:0007669"/>
    <property type="project" value="TreeGrafter"/>
</dbReference>
<dbReference type="PANTHER" id="PTHR31017:SF1">
    <property type="entry name" value="LATE SECRETORY PATHWAY PROTEIN AVL9 HOMOLOG"/>
    <property type="match status" value="1"/>
</dbReference>
<evidence type="ECO:0000259" key="3">
    <source>
        <dbReference type="PROSITE" id="PS50211"/>
    </source>
</evidence>
<feature type="region of interest" description="Disordered" evidence="2">
    <location>
        <begin position="533"/>
        <end position="645"/>
    </location>
</feature>
<gene>
    <name evidence="4" type="ORF">TRICI_001814</name>
</gene>
<sequence>MLLLLFWKRRTRPKGDLSSASFWQRSIHLLSKIGHSNKLFRGPEVEYWVGPDGDKSGIWPYLPFQSLPDGSHSHEENFCYFTLLYDEENKCAPSPVSSKDEEGNVVEKPNMDNVTTLFGIACNRQVRVSEIRNMTSDISRSTVQKSVVVVARKPIFGPIKEKLAVVTRAYFMQGDFEDRQIIDNLYENLVQIFSHKLDESDLNIGMPLRELIYRLGQSVLVILKALLLEKRVLFFASNTELLCASQFSLVSLIPNLISHLEDCGSPLLSKYETTLKKPTSLRTSDRNSLLTFMGLPLQIFADGGVFSPYVPLQQLDEIKSDETRYFMIGSTNSLLLSPKQEIADVVVNMDEDNVQILNTDYKSALTLSASDKKWMDTVVKAVADSWDEEDPWRPKGLGFTGSEDYIRVQFEDYIINLLASVKYDSFLTKRAHQPHMVRSNIEGNPIKLYNMEWVEEWQKTNNYRIFNKFTDEEIFDIVEPKHMASSPTNIDVQRQLIEPKAVEEERKAQQAQQAASGGITKSVTRVFSSFWSEKSPSTANTNGSSQSPKSQSSSRISSPKPSLGTHTPGQESQDRVSLAESIKTAVTNGSNDTTATNSETESGSTKEGYFAGWSRWAASKRRQLAKSTVSVNSTASTESKTDQKE</sequence>
<dbReference type="InterPro" id="IPR037516">
    <property type="entry name" value="Tripartite_DENN"/>
</dbReference>
<feature type="compositionally biased region" description="Polar residues" evidence="2">
    <location>
        <begin position="625"/>
        <end position="638"/>
    </location>
</feature>
<evidence type="ECO:0000313" key="5">
    <source>
        <dbReference type="Proteomes" id="UP000761534"/>
    </source>
</evidence>
<evidence type="ECO:0000256" key="1">
    <source>
        <dbReference type="ARBA" id="ARBA00038178"/>
    </source>
</evidence>
<organism evidence="4 5">
    <name type="scientific">Trichomonascus ciferrii</name>
    <dbReference type="NCBI Taxonomy" id="44093"/>
    <lineage>
        <taxon>Eukaryota</taxon>
        <taxon>Fungi</taxon>
        <taxon>Dikarya</taxon>
        <taxon>Ascomycota</taxon>
        <taxon>Saccharomycotina</taxon>
        <taxon>Dipodascomycetes</taxon>
        <taxon>Dipodascales</taxon>
        <taxon>Trichomonascaceae</taxon>
        <taxon>Trichomonascus</taxon>
        <taxon>Trichomonascus ciferrii complex</taxon>
    </lineage>
</organism>
<dbReference type="VEuPathDB" id="FungiDB:TRICI_001814"/>
<feature type="compositionally biased region" description="Polar residues" evidence="2">
    <location>
        <begin position="584"/>
        <end position="605"/>
    </location>
</feature>
<dbReference type="Gene3D" id="3.40.50.11500">
    <property type="match status" value="1"/>
</dbReference>
<dbReference type="Pfam" id="PF09794">
    <property type="entry name" value="Avl9"/>
    <property type="match status" value="1"/>
</dbReference>
<dbReference type="InterPro" id="IPR043153">
    <property type="entry name" value="DENN_C"/>
</dbReference>
<dbReference type="OrthoDB" id="26278at2759"/>
<dbReference type="Proteomes" id="UP000761534">
    <property type="component" value="Unassembled WGS sequence"/>
</dbReference>
<name>A0A642V8G9_9ASCO</name>
<protein>
    <recommendedName>
        <fullName evidence="3">UDENN domain-containing protein</fullName>
    </recommendedName>
</protein>
<accession>A0A642V8G9</accession>
<evidence type="ECO:0000313" key="4">
    <source>
        <dbReference type="EMBL" id="KAA8915999.1"/>
    </source>
</evidence>
<comment type="similarity">
    <text evidence="1">Belongs to the AVL9 family.</text>
</comment>
<proteinExistence type="inferred from homology"/>
<dbReference type="AlphaFoldDB" id="A0A642V8G9"/>
<dbReference type="PROSITE" id="PS50211">
    <property type="entry name" value="DENN"/>
    <property type="match status" value="1"/>
</dbReference>
<keyword evidence="5" id="KW-1185">Reference proteome</keyword>
<comment type="caution">
    <text evidence="4">The sequence shown here is derived from an EMBL/GenBank/DDBJ whole genome shotgun (WGS) entry which is preliminary data.</text>
</comment>
<dbReference type="InterPro" id="IPR018307">
    <property type="entry name" value="ABL9/DENND6_dom"/>
</dbReference>
<dbReference type="InterPro" id="IPR051731">
    <property type="entry name" value="DENND11/AVL9_GEFs"/>
</dbReference>
<evidence type="ECO:0000256" key="2">
    <source>
        <dbReference type="SAM" id="MobiDB-lite"/>
    </source>
</evidence>
<dbReference type="PANTHER" id="PTHR31017">
    <property type="entry name" value="LATE SECRETORY PATHWAY PROTEIN AVL9-RELATED"/>
    <property type="match status" value="1"/>
</dbReference>
<feature type="compositionally biased region" description="Low complexity" evidence="2">
    <location>
        <begin position="544"/>
        <end position="562"/>
    </location>
</feature>
<dbReference type="EMBL" id="SWFS01000128">
    <property type="protein sequence ID" value="KAA8915999.1"/>
    <property type="molecule type" value="Genomic_DNA"/>
</dbReference>